<organism evidence="2 3">
    <name type="scientific">Succinatimonas hippei (strain DSM 22608 / JCM 16073 / KCTC 15190 / YIT 12066)</name>
    <dbReference type="NCBI Taxonomy" id="762983"/>
    <lineage>
        <taxon>Bacteria</taxon>
        <taxon>Pseudomonadati</taxon>
        <taxon>Pseudomonadota</taxon>
        <taxon>Gammaproteobacteria</taxon>
        <taxon>Aeromonadales</taxon>
        <taxon>Succinivibrionaceae</taxon>
        <taxon>Succinatimonas</taxon>
    </lineage>
</organism>
<dbReference type="InterPro" id="IPR027471">
    <property type="entry name" value="YbeD-like_sf"/>
</dbReference>
<gene>
    <name evidence="2" type="ORF">HMPREF9444_00168</name>
</gene>
<protein>
    <submittedName>
        <fullName evidence="2">Uncharacterized protein</fullName>
    </submittedName>
</protein>
<keyword evidence="3" id="KW-1185">Reference proteome</keyword>
<sequence length="91" mass="10324">MTSKFSELLKFPCIVDFRIIVDALKKDALNEVKKHIEEIVPGSVQEIVASPRVSSNGKYISYTIPVQVLNAKNIEDLYQHLGKIDFIKHVL</sequence>
<dbReference type="RefSeq" id="WP_009142395.1">
    <property type="nucleotide sequence ID" value="NZ_GL830945.1"/>
</dbReference>
<dbReference type="SUPFAM" id="SSF117991">
    <property type="entry name" value="YbeD/HP0495-like"/>
    <property type="match status" value="1"/>
</dbReference>
<comment type="similarity">
    <text evidence="1">Belongs to the UPF0250 family.</text>
</comment>
<accession>E8LHJ5</accession>
<reference evidence="2 3" key="1">
    <citation type="submission" date="2011-01" db="EMBL/GenBank/DDBJ databases">
        <authorList>
            <person name="Weinstock G."/>
            <person name="Sodergren E."/>
            <person name="Clifton S."/>
            <person name="Fulton L."/>
            <person name="Fulton B."/>
            <person name="Courtney L."/>
            <person name="Fronick C."/>
            <person name="Harrison M."/>
            <person name="Strong C."/>
            <person name="Farmer C."/>
            <person name="Delahaunty K."/>
            <person name="Markovic C."/>
            <person name="Hall O."/>
            <person name="Minx P."/>
            <person name="Tomlinson C."/>
            <person name="Mitreva M."/>
            <person name="Hou S."/>
            <person name="Chen J."/>
            <person name="Wollam A."/>
            <person name="Pepin K.H."/>
            <person name="Johnson M."/>
            <person name="Bhonagiri V."/>
            <person name="Zhang X."/>
            <person name="Suruliraj S."/>
            <person name="Warren W."/>
            <person name="Chinwalla A."/>
            <person name="Mardis E.R."/>
            <person name="Wilson R.K."/>
        </authorList>
    </citation>
    <scope>NUCLEOTIDE SEQUENCE [LARGE SCALE GENOMIC DNA]</scope>
    <source>
        <strain evidence="3">DSM 22608 / JCM 16073 / KCTC 15190 / YIT 12066</strain>
    </source>
</reference>
<dbReference type="PANTHER" id="PTHR38036">
    <property type="entry name" value="UPF0250 PROTEIN YBED"/>
    <property type="match status" value="1"/>
</dbReference>
<dbReference type="AlphaFoldDB" id="E8LHJ5"/>
<evidence type="ECO:0000313" key="3">
    <source>
        <dbReference type="Proteomes" id="UP000018458"/>
    </source>
</evidence>
<proteinExistence type="inferred from homology"/>
<dbReference type="Pfam" id="PF04359">
    <property type="entry name" value="DUF493"/>
    <property type="match status" value="1"/>
</dbReference>
<dbReference type="HOGENOM" id="CLU_161438_2_1_6"/>
<dbReference type="GO" id="GO:0005829">
    <property type="term" value="C:cytosol"/>
    <property type="evidence" value="ECO:0007669"/>
    <property type="project" value="TreeGrafter"/>
</dbReference>
<dbReference type="STRING" id="762983.HMPREF9444_00168"/>
<evidence type="ECO:0000313" key="2">
    <source>
        <dbReference type="EMBL" id="EFY08014.1"/>
    </source>
</evidence>
<dbReference type="InterPro" id="IPR007454">
    <property type="entry name" value="UPF0250_YbeD-like"/>
</dbReference>
<comment type="caution">
    <text evidence="2">The sequence shown here is derived from an EMBL/GenBank/DDBJ whole genome shotgun (WGS) entry which is preliminary data.</text>
</comment>
<name>E8LHJ5_SUCHY</name>
<dbReference type="EMBL" id="AEVO01000007">
    <property type="protein sequence ID" value="EFY08014.1"/>
    <property type="molecule type" value="Genomic_DNA"/>
</dbReference>
<dbReference type="Gene3D" id="3.30.70.260">
    <property type="match status" value="1"/>
</dbReference>
<dbReference type="eggNOG" id="COG2921">
    <property type="taxonomic scope" value="Bacteria"/>
</dbReference>
<dbReference type="PANTHER" id="PTHR38036:SF1">
    <property type="entry name" value="UPF0250 PROTEIN YBED"/>
    <property type="match status" value="1"/>
</dbReference>
<evidence type="ECO:0000256" key="1">
    <source>
        <dbReference type="ARBA" id="ARBA00008460"/>
    </source>
</evidence>
<dbReference type="Proteomes" id="UP000018458">
    <property type="component" value="Unassembled WGS sequence"/>
</dbReference>